<dbReference type="PANTHER" id="PTHR43792">
    <property type="entry name" value="GNAT FAMILY, PUTATIVE (AFU_ORTHOLOGUE AFUA_3G00765)-RELATED-RELATED"/>
    <property type="match status" value="1"/>
</dbReference>
<keyword evidence="3" id="KW-1185">Reference proteome</keyword>
<evidence type="ECO:0000313" key="2">
    <source>
        <dbReference type="EMBL" id="RXW25733.1"/>
    </source>
</evidence>
<dbReference type="Gene3D" id="3.40.630.30">
    <property type="match status" value="1"/>
</dbReference>
<comment type="caution">
    <text evidence="2">The sequence shown here is derived from an EMBL/GenBank/DDBJ whole genome shotgun (WGS) entry which is preliminary data.</text>
</comment>
<reference evidence="2 3" key="1">
    <citation type="submission" date="2019-01" db="EMBL/GenBank/DDBJ databases">
        <title>Draft genome sequence of Psathyrella aberdarensis IHI B618.</title>
        <authorList>
            <person name="Buettner E."/>
            <person name="Kellner H."/>
        </authorList>
    </citation>
    <scope>NUCLEOTIDE SEQUENCE [LARGE SCALE GENOMIC DNA]</scope>
    <source>
        <strain evidence="2 3">IHI B618</strain>
    </source>
</reference>
<gene>
    <name evidence="2" type="ORF">EST38_g179</name>
</gene>
<evidence type="ECO:0000259" key="1">
    <source>
        <dbReference type="Pfam" id="PF13302"/>
    </source>
</evidence>
<protein>
    <recommendedName>
        <fullName evidence="1">N-acetyltransferase domain-containing protein</fullName>
    </recommendedName>
</protein>
<dbReference type="InterPro" id="IPR016181">
    <property type="entry name" value="Acyl_CoA_acyltransferase"/>
</dbReference>
<sequence length="223" mass="24888">MTASKPPTLSPTPEGLILYSADFRIKLALPTAQDDEPIAALRSDPSVRKHMPFLPVLTKEDVALQREQRAQDPSILDVAVFVRDDDNLPEDDEVGEINYQFAGVSGVFGMNEEHLACEAGIIIAPAFQGKGLTTPIFYTLFKYLFENKGIHRVLFETSAANGAMIGWLEKVARARLEGERRQAWRSADEGWVDVKSYAILEVEWKGRVKAALEKKMGVKPITW</sequence>
<proteinExistence type="predicted"/>
<name>A0A4Q2DZF4_9AGAR</name>
<dbReference type="STRING" id="2316362.A0A4Q2DZF4"/>
<dbReference type="Proteomes" id="UP000290288">
    <property type="component" value="Unassembled WGS sequence"/>
</dbReference>
<dbReference type="EMBL" id="SDEE01000002">
    <property type="protein sequence ID" value="RXW25733.1"/>
    <property type="molecule type" value="Genomic_DNA"/>
</dbReference>
<dbReference type="InterPro" id="IPR000182">
    <property type="entry name" value="GNAT_dom"/>
</dbReference>
<evidence type="ECO:0000313" key="3">
    <source>
        <dbReference type="Proteomes" id="UP000290288"/>
    </source>
</evidence>
<dbReference type="OrthoDB" id="64477at2759"/>
<dbReference type="Pfam" id="PF13302">
    <property type="entry name" value="Acetyltransf_3"/>
    <property type="match status" value="1"/>
</dbReference>
<dbReference type="InterPro" id="IPR051531">
    <property type="entry name" value="N-acetyltransferase"/>
</dbReference>
<dbReference type="SUPFAM" id="SSF55729">
    <property type="entry name" value="Acyl-CoA N-acyltransferases (Nat)"/>
    <property type="match status" value="1"/>
</dbReference>
<accession>A0A4Q2DZF4</accession>
<dbReference type="AlphaFoldDB" id="A0A4Q2DZF4"/>
<feature type="domain" description="N-acetyltransferase" evidence="1">
    <location>
        <begin position="24"/>
        <end position="171"/>
    </location>
</feature>
<organism evidence="2 3">
    <name type="scientific">Candolleomyces aberdarensis</name>
    <dbReference type="NCBI Taxonomy" id="2316362"/>
    <lineage>
        <taxon>Eukaryota</taxon>
        <taxon>Fungi</taxon>
        <taxon>Dikarya</taxon>
        <taxon>Basidiomycota</taxon>
        <taxon>Agaricomycotina</taxon>
        <taxon>Agaricomycetes</taxon>
        <taxon>Agaricomycetidae</taxon>
        <taxon>Agaricales</taxon>
        <taxon>Agaricineae</taxon>
        <taxon>Psathyrellaceae</taxon>
        <taxon>Candolleomyces</taxon>
    </lineage>
</organism>
<dbReference type="GO" id="GO:0016747">
    <property type="term" value="F:acyltransferase activity, transferring groups other than amino-acyl groups"/>
    <property type="evidence" value="ECO:0007669"/>
    <property type="project" value="InterPro"/>
</dbReference>